<evidence type="ECO:0000256" key="2">
    <source>
        <dbReference type="ARBA" id="ARBA00022679"/>
    </source>
</evidence>
<dbReference type="InterPro" id="IPR036388">
    <property type="entry name" value="WH-like_DNA-bd_sf"/>
</dbReference>
<dbReference type="PANTHER" id="PTHR43712:SF5">
    <property type="entry name" value="O-METHYLTRANSFERASE ASQN-RELATED"/>
    <property type="match status" value="1"/>
</dbReference>
<feature type="domain" description="O-methyltransferase C-terminal" evidence="5">
    <location>
        <begin position="186"/>
        <end position="384"/>
    </location>
</feature>
<dbReference type="Gene3D" id="1.10.10.10">
    <property type="entry name" value="Winged helix-like DNA-binding domain superfamily/Winged helix DNA-binding domain"/>
    <property type="match status" value="1"/>
</dbReference>
<evidence type="ECO:0000259" key="6">
    <source>
        <dbReference type="Pfam" id="PF08100"/>
    </source>
</evidence>
<dbReference type="GO" id="GO:0008171">
    <property type="term" value="F:O-methyltransferase activity"/>
    <property type="evidence" value="ECO:0007669"/>
    <property type="project" value="InterPro"/>
</dbReference>
<dbReference type="Proteomes" id="UP000465221">
    <property type="component" value="Unassembled WGS sequence"/>
</dbReference>
<dbReference type="GO" id="GO:0044550">
    <property type="term" value="P:secondary metabolite biosynthetic process"/>
    <property type="evidence" value="ECO:0007669"/>
    <property type="project" value="UniProtKB-ARBA"/>
</dbReference>
<dbReference type="InterPro" id="IPR016461">
    <property type="entry name" value="COMT-like"/>
</dbReference>
<organism evidence="7 8">
    <name type="scientific">Aspergillus udagawae</name>
    <dbReference type="NCBI Taxonomy" id="91492"/>
    <lineage>
        <taxon>Eukaryota</taxon>
        <taxon>Fungi</taxon>
        <taxon>Dikarya</taxon>
        <taxon>Ascomycota</taxon>
        <taxon>Pezizomycotina</taxon>
        <taxon>Eurotiomycetes</taxon>
        <taxon>Eurotiomycetidae</taxon>
        <taxon>Eurotiales</taxon>
        <taxon>Aspergillaceae</taxon>
        <taxon>Aspergillus</taxon>
        <taxon>Aspergillus subgen. Fumigati</taxon>
    </lineage>
</organism>
<evidence type="ECO:0000256" key="3">
    <source>
        <dbReference type="ARBA" id="ARBA00022691"/>
    </source>
</evidence>
<protein>
    <submittedName>
        <fullName evidence="7">Sterigmatocystin 8-O-methyltransferase</fullName>
    </submittedName>
</protein>
<dbReference type="AlphaFoldDB" id="A0A8H3P6K4"/>
<evidence type="ECO:0000256" key="1">
    <source>
        <dbReference type="ARBA" id="ARBA00022603"/>
    </source>
</evidence>
<dbReference type="InterPro" id="IPR029063">
    <property type="entry name" value="SAM-dependent_MTases_sf"/>
</dbReference>
<reference evidence="7 8" key="1">
    <citation type="submission" date="2020-01" db="EMBL/GenBank/DDBJ databases">
        <title>Draft genome sequence of Aspergillus udagawae IFM 46972.</title>
        <authorList>
            <person name="Takahashi H."/>
            <person name="Yaguchi T."/>
        </authorList>
    </citation>
    <scope>NUCLEOTIDE SEQUENCE [LARGE SCALE GENOMIC DNA]</scope>
    <source>
        <strain evidence="7 8">IFM 46972</strain>
    </source>
</reference>
<feature type="domain" description="O-methyltransferase dimerisation" evidence="6">
    <location>
        <begin position="70"/>
        <end position="142"/>
    </location>
</feature>
<gene>
    <name evidence="7" type="ORF">IFM46972_08077</name>
</gene>
<name>A0A8H3P6K4_9EURO</name>
<evidence type="ECO:0000313" key="8">
    <source>
        <dbReference type="Proteomes" id="UP000465221"/>
    </source>
</evidence>
<keyword evidence="1 7" id="KW-0489">Methyltransferase</keyword>
<evidence type="ECO:0000313" key="7">
    <source>
        <dbReference type="EMBL" id="GFF46580.1"/>
    </source>
</evidence>
<dbReference type="InterPro" id="IPR036390">
    <property type="entry name" value="WH_DNA-bd_sf"/>
</dbReference>
<dbReference type="InterPro" id="IPR012967">
    <property type="entry name" value="COMT_dimerisation"/>
</dbReference>
<evidence type="ECO:0000259" key="5">
    <source>
        <dbReference type="Pfam" id="PF00891"/>
    </source>
</evidence>
<dbReference type="InterPro" id="IPR001077">
    <property type="entry name" value="COMT_C"/>
</dbReference>
<dbReference type="PROSITE" id="PS51683">
    <property type="entry name" value="SAM_OMT_II"/>
    <property type="match status" value="1"/>
</dbReference>
<dbReference type="SUPFAM" id="SSF53335">
    <property type="entry name" value="S-adenosyl-L-methionine-dependent methyltransferases"/>
    <property type="match status" value="1"/>
</dbReference>
<dbReference type="Gene3D" id="3.40.50.150">
    <property type="entry name" value="Vaccinia Virus protein VP39"/>
    <property type="match status" value="1"/>
</dbReference>
<keyword evidence="3" id="KW-0949">S-adenosyl-L-methionine</keyword>
<sequence>MTITLNPNTRVEALSSLISQKAPRAVRDVLQSGSATLPDKEQSQIREVIDACQELTALLTEPHEWISNVAWGYVDSVALSLVLEMKIHHHVPQAPAAISLSQLTENTGGSMDLIKRVMRQCVKRFIFDEVEPHLYCHNSRSIRLLDTEFSSLIDYLTDDGFVTGAHLSRSLSQSNFQIPDNHRQAAFQLTFNTDKTLYEYYDSVDLKRGNRFANAMAGHYNTPLDDPIESIYPFDSLKPDAQIVDIGGGKGQQSIRLGRKYAHMSFIVQDLGSVVESAQTTVDIPETVTGRIQWQAHNMYSPQPLHGADVYLLSHVMMDHPTSACVTILQHIVKAMKPGHSRILIHDFLDPEKQEYVSRFLNELDFHMIASLNCFSKSLKGWLEVFRNAEPALQLKRVFKGSKNSAVFELILEDD</sequence>
<dbReference type="EMBL" id="BLKC01000066">
    <property type="protein sequence ID" value="GFF46580.1"/>
    <property type="molecule type" value="Genomic_DNA"/>
</dbReference>
<dbReference type="Pfam" id="PF00891">
    <property type="entry name" value="Methyltransf_2"/>
    <property type="match status" value="1"/>
</dbReference>
<dbReference type="SUPFAM" id="SSF46785">
    <property type="entry name" value="Winged helix' DNA-binding domain"/>
    <property type="match status" value="1"/>
</dbReference>
<comment type="similarity">
    <text evidence="4">Belongs to the class I-like SAM-binding methyltransferase superfamily. Cation-independent O-methyltransferase family.</text>
</comment>
<accession>A0A8H3P6K4</accession>
<keyword evidence="2 7" id="KW-0808">Transferase</keyword>
<dbReference type="Pfam" id="PF08100">
    <property type="entry name" value="Dimerisation"/>
    <property type="match status" value="1"/>
</dbReference>
<comment type="caution">
    <text evidence="7">The sequence shown here is derived from an EMBL/GenBank/DDBJ whole genome shotgun (WGS) entry which is preliminary data.</text>
</comment>
<dbReference type="PANTHER" id="PTHR43712">
    <property type="entry name" value="PUTATIVE (AFU_ORTHOLOGUE AFUA_4G14580)-RELATED"/>
    <property type="match status" value="1"/>
</dbReference>
<evidence type="ECO:0000256" key="4">
    <source>
        <dbReference type="ARBA" id="ARBA00038277"/>
    </source>
</evidence>
<dbReference type="GO" id="GO:0032259">
    <property type="term" value="P:methylation"/>
    <property type="evidence" value="ECO:0007669"/>
    <property type="project" value="UniProtKB-KW"/>
</dbReference>
<proteinExistence type="inferred from homology"/>